<feature type="repeat" description="WD" evidence="9">
    <location>
        <begin position="132"/>
        <end position="173"/>
    </location>
</feature>
<evidence type="ECO:0000256" key="2">
    <source>
        <dbReference type="ARBA" id="ARBA00007306"/>
    </source>
</evidence>
<keyword evidence="5" id="KW-0227">DNA damage</keyword>
<dbReference type="PROSITE" id="PS50082">
    <property type="entry name" value="WD_REPEATS_2"/>
    <property type="match status" value="2"/>
</dbReference>
<dbReference type="Pfam" id="PF24105">
    <property type="entry name" value="Beta-prop_CAF1B_HIR1"/>
    <property type="match status" value="1"/>
</dbReference>
<evidence type="ECO:0000256" key="9">
    <source>
        <dbReference type="PROSITE-ProRule" id="PRU00221"/>
    </source>
</evidence>
<feature type="repeat" description="WD" evidence="9">
    <location>
        <begin position="67"/>
        <end position="98"/>
    </location>
</feature>
<dbReference type="GO" id="GO:0033186">
    <property type="term" value="C:CAF-1 complex"/>
    <property type="evidence" value="ECO:0007669"/>
    <property type="project" value="EnsemblFungi"/>
</dbReference>
<dbReference type="HOGENOM" id="CLU_010127_0_0_1"/>
<evidence type="ECO:0000313" key="12">
    <source>
        <dbReference type="EMBL" id="CEP62849.1"/>
    </source>
</evidence>
<dbReference type="PANTHER" id="PTHR15271:SF4">
    <property type="entry name" value="CHROMATIN ASSEMBLY FACTOR 1 SUBUNIT B"/>
    <property type="match status" value="1"/>
</dbReference>
<dbReference type="SMART" id="SM00320">
    <property type="entry name" value="WD40"/>
    <property type="match status" value="6"/>
</dbReference>
<dbReference type="InterPro" id="IPR045145">
    <property type="entry name" value="PTHR15271"/>
</dbReference>
<name>A0A0C7N8G6_9SACH</name>
<accession>A0A0C7N8G6</accession>
<dbReference type="GeneID" id="34686330"/>
<dbReference type="OrthoDB" id="71227at2759"/>
<evidence type="ECO:0000256" key="10">
    <source>
        <dbReference type="SAM" id="MobiDB-lite"/>
    </source>
</evidence>
<dbReference type="AlphaFoldDB" id="A0A0C7N8G6"/>
<dbReference type="InterPro" id="IPR015943">
    <property type="entry name" value="WD40/YVTN_repeat-like_dom_sf"/>
</dbReference>
<evidence type="ECO:0000259" key="11">
    <source>
        <dbReference type="Pfam" id="PF24105"/>
    </source>
</evidence>
<keyword evidence="6" id="KW-0156">Chromatin regulator</keyword>
<dbReference type="GO" id="GO:0000786">
    <property type="term" value="C:nucleosome"/>
    <property type="evidence" value="ECO:0007669"/>
    <property type="project" value="EnsemblFungi"/>
</dbReference>
<dbReference type="SUPFAM" id="SSF50978">
    <property type="entry name" value="WD40 repeat-like"/>
    <property type="match status" value="1"/>
</dbReference>
<organism evidence="12 13">
    <name type="scientific">Lachancea lanzarotensis</name>
    <dbReference type="NCBI Taxonomy" id="1245769"/>
    <lineage>
        <taxon>Eukaryota</taxon>
        <taxon>Fungi</taxon>
        <taxon>Dikarya</taxon>
        <taxon>Ascomycota</taxon>
        <taxon>Saccharomycotina</taxon>
        <taxon>Saccharomycetes</taxon>
        <taxon>Saccharomycetales</taxon>
        <taxon>Saccharomycetaceae</taxon>
        <taxon>Lachancea</taxon>
    </lineage>
</organism>
<dbReference type="GO" id="GO:0042393">
    <property type="term" value="F:histone binding"/>
    <property type="evidence" value="ECO:0007669"/>
    <property type="project" value="EnsemblFungi"/>
</dbReference>
<dbReference type="GO" id="GO:0000775">
    <property type="term" value="C:chromosome, centromeric region"/>
    <property type="evidence" value="ECO:0007669"/>
    <property type="project" value="EnsemblFungi"/>
</dbReference>
<protein>
    <submittedName>
        <fullName evidence="12">LALA0S06e05248g1_1</fullName>
    </submittedName>
</protein>
<evidence type="ECO:0000256" key="6">
    <source>
        <dbReference type="ARBA" id="ARBA00022853"/>
    </source>
</evidence>
<comment type="subcellular location">
    <subcellularLocation>
        <location evidence="1">Nucleus</location>
    </subcellularLocation>
</comment>
<dbReference type="GO" id="GO:0005634">
    <property type="term" value="C:nucleus"/>
    <property type="evidence" value="ECO:0007669"/>
    <property type="project" value="UniProtKB-SubCell"/>
</dbReference>
<feature type="domain" description="CAF1B/HIR1 beta-propeller" evidence="11">
    <location>
        <begin position="6"/>
        <end position="412"/>
    </location>
</feature>
<gene>
    <name evidence="12" type="ORF">LALA0_S06e05248g</name>
</gene>
<feature type="region of interest" description="Disordered" evidence="10">
    <location>
        <begin position="451"/>
        <end position="509"/>
    </location>
</feature>
<dbReference type="Proteomes" id="UP000054304">
    <property type="component" value="Unassembled WGS sequence"/>
</dbReference>
<reference evidence="12 13" key="1">
    <citation type="submission" date="2014-12" db="EMBL/GenBank/DDBJ databases">
        <authorList>
            <person name="Neuveglise Cecile"/>
        </authorList>
    </citation>
    <scope>NUCLEOTIDE SEQUENCE [LARGE SCALE GENOMIC DNA]</scope>
    <source>
        <strain evidence="12 13">CBS 12615</strain>
    </source>
</reference>
<keyword evidence="4" id="KW-0677">Repeat</keyword>
<dbReference type="InterPro" id="IPR055410">
    <property type="entry name" value="Beta-prop_CAF1B_HIR1"/>
</dbReference>
<dbReference type="GO" id="GO:0005829">
    <property type="term" value="C:cytosol"/>
    <property type="evidence" value="ECO:0007669"/>
    <property type="project" value="EnsemblFungi"/>
</dbReference>
<dbReference type="GO" id="GO:0006335">
    <property type="term" value="P:DNA replication-dependent chromatin assembly"/>
    <property type="evidence" value="ECO:0007669"/>
    <property type="project" value="EnsemblFungi"/>
</dbReference>
<dbReference type="STRING" id="1245769.A0A0C7N8G6"/>
<evidence type="ECO:0000256" key="3">
    <source>
        <dbReference type="ARBA" id="ARBA00022574"/>
    </source>
</evidence>
<evidence type="ECO:0000256" key="7">
    <source>
        <dbReference type="ARBA" id="ARBA00023204"/>
    </source>
</evidence>
<comment type="similarity">
    <text evidence="2">Belongs to the WD repeat HIR1 family.</text>
</comment>
<evidence type="ECO:0000256" key="8">
    <source>
        <dbReference type="ARBA" id="ARBA00023242"/>
    </source>
</evidence>
<dbReference type="InterPro" id="IPR036322">
    <property type="entry name" value="WD40_repeat_dom_sf"/>
</dbReference>
<keyword evidence="13" id="KW-1185">Reference proteome</keyword>
<dbReference type="GO" id="GO:0006334">
    <property type="term" value="P:nucleosome assembly"/>
    <property type="evidence" value="ECO:0007669"/>
    <property type="project" value="TreeGrafter"/>
</dbReference>
<keyword evidence="8" id="KW-0539">Nucleus</keyword>
<evidence type="ECO:0000256" key="1">
    <source>
        <dbReference type="ARBA" id="ARBA00004123"/>
    </source>
</evidence>
<evidence type="ECO:0000256" key="4">
    <source>
        <dbReference type="ARBA" id="ARBA00022737"/>
    </source>
</evidence>
<dbReference type="Gene3D" id="2.130.10.10">
    <property type="entry name" value="YVTN repeat-like/Quinoprotein amine dehydrogenase"/>
    <property type="match status" value="2"/>
</dbReference>
<proteinExistence type="inferred from homology"/>
<dbReference type="EMBL" id="LN736365">
    <property type="protein sequence ID" value="CEP62849.1"/>
    <property type="molecule type" value="Genomic_DNA"/>
</dbReference>
<dbReference type="PANTHER" id="PTHR15271">
    <property type="entry name" value="CHROMATIN ASSEMBLY FACTOR 1 SUBUNIT B"/>
    <property type="match status" value="1"/>
</dbReference>
<dbReference type="RefSeq" id="XP_022629071.1">
    <property type="nucleotide sequence ID" value="XM_022771915.1"/>
</dbReference>
<dbReference type="InterPro" id="IPR001680">
    <property type="entry name" value="WD40_rpt"/>
</dbReference>
<dbReference type="GO" id="GO:0006281">
    <property type="term" value="P:DNA repair"/>
    <property type="evidence" value="ECO:0007669"/>
    <property type="project" value="UniProtKB-KW"/>
</dbReference>
<keyword evidence="7" id="KW-0234">DNA repair</keyword>
<evidence type="ECO:0000313" key="13">
    <source>
        <dbReference type="Proteomes" id="UP000054304"/>
    </source>
</evidence>
<keyword evidence="3 9" id="KW-0853">WD repeat</keyword>
<dbReference type="PROSITE" id="PS50294">
    <property type="entry name" value="WD_REPEATS_REGION"/>
    <property type="match status" value="2"/>
</dbReference>
<sequence>MEASNLQIYWHESQPIYSLSFQSKPLQKEQTTRLVTAGGDNKIRVWQLNFDGQDRSKVDTIDFLSSLTQHEQAVNVVRFDPSHESIASAGDDGQLLLWRKNENISKEFGVDDEEFADFKESWYVWKRLRSSTAAGSSEIYDLSWSPDGKFVATGSMDNSIRIFDVAGESCVAIASDHNHYVQGVVWDPQNEFIFSQSADRSVHVHRIIYDASGTVSDLKLTNRIIRGDLPCRTAANSTELDYKNIKSSYLFHNETLPSFFRRLDMSPCGNLLCLPAGVFKNCNSTSESGNGNDELANAVYIFTRPYLKNSSNRPILVLPFFKKPALVVSFCPQLYQLSVGSSPYVQLPYKLIFAVATSDEVFIYDTEVIEPICIIGNLHYTPITDIAWQRDGSMVMVSSTDGFCSYISIPDGTLGAVYIEKTPNTSFKPMQTESKVSGRTPVTISTLQVRRKEKPITEDVKNLPDASSIGGSPKQDGAAAIQNKPPTQNDTRPVPRRIQPTLMFQSNKK</sequence>
<evidence type="ECO:0000256" key="5">
    <source>
        <dbReference type="ARBA" id="ARBA00022763"/>
    </source>
</evidence>